<accession>F4PLF2</accession>
<evidence type="ECO:0000313" key="1">
    <source>
        <dbReference type="EMBL" id="EGG23374.1"/>
    </source>
</evidence>
<dbReference type="KEGG" id="dfa:DFA_05506"/>
<dbReference type="GeneID" id="14875336"/>
<name>F4PLF2_CACFS</name>
<organism evidence="1 2">
    <name type="scientific">Cavenderia fasciculata</name>
    <name type="common">Slime mold</name>
    <name type="synonym">Dictyostelium fasciculatum</name>
    <dbReference type="NCBI Taxonomy" id="261658"/>
    <lineage>
        <taxon>Eukaryota</taxon>
        <taxon>Amoebozoa</taxon>
        <taxon>Evosea</taxon>
        <taxon>Eumycetozoa</taxon>
        <taxon>Dictyostelia</taxon>
        <taxon>Acytosteliales</taxon>
        <taxon>Cavenderiaceae</taxon>
        <taxon>Cavenderia</taxon>
    </lineage>
</organism>
<dbReference type="Proteomes" id="UP000007797">
    <property type="component" value="Unassembled WGS sequence"/>
</dbReference>
<proteinExistence type="predicted"/>
<sequence>MYNVRVCGNLSCLSAESFGFVWLVMSVYHLT</sequence>
<keyword evidence="2" id="KW-1185">Reference proteome</keyword>
<dbReference type="AlphaFoldDB" id="F4PLF2"/>
<dbReference type="EMBL" id="GL883008">
    <property type="protein sequence ID" value="EGG23374.1"/>
    <property type="molecule type" value="Genomic_DNA"/>
</dbReference>
<protein>
    <submittedName>
        <fullName evidence="1">Uncharacterized protein</fullName>
    </submittedName>
</protein>
<dbReference type="RefSeq" id="XP_004361225.1">
    <property type="nucleotide sequence ID" value="XM_004361168.1"/>
</dbReference>
<evidence type="ECO:0000313" key="2">
    <source>
        <dbReference type="Proteomes" id="UP000007797"/>
    </source>
</evidence>
<reference evidence="2" key="1">
    <citation type="journal article" date="2011" name="Genome Res.">
        <title>Phylogeny-wide analysis of social amoeba genomes highlights ancient origins for complex intercellular communication.</title>
        <authorList>
            <person name="Heidel A.J."/>
            <person name="Lawal H.M."/>
            <person name="Felder M."/>
            <person name="Schilde C."/>
            <person name="Helps N.R."/>
            <person name="Tunggal B."/>
            <person name="Rivero F."/>
            <person name="John U."/>
            <person name="Schleicher M."/>
            <person name="Eichinger L."/>
            <person name="Platzer M."/>
            <person name="Noegel A.A."/>
            <person name="Schaap P."/>
            <person name="Gloeckner G."/>
        </authorList>
    </citation>
    <scope>NUCLEOTIDE SEQUENCE [LARGE SCALE GENOMIC DNA]</scope>
    <source>
        <strain evidence="2">SH3</strain>
    </source>
</reference>
<gene>
    <name evidence="1" type="ORF">DFA_05506</name>
</gene>